<keyword evidence="12" id="KW-0966">Cell projection</keyword>
<dbReference type="GO" id="GO:0044781">
    <property type="term" value="P:bacterial-type flagellum organization"/>
    <property type="evidence" value="ECO:0007669"/>
    <property type="project" value="UniProtKB-KW"/>
</dbReference>
<dbReference type="InterPro" id="IPR018035">
    <property type="entry name" value="Flagellar_FliH/T3SS_HrpE"/>
</dbReference>
<evidence type="ECO:0000313" key="12">
    <source>
        <dbReference type="EMBL" id="TDR82932.1"/>
    </source>
</evidence>
<evidence type="ECO:0000256" key="3">
    <source>
        <dbReference type="ARBA" id="ARBA00006602"/>
    </source>
</evidence>
<dbReference type="PANTHER" id="PTHR34982:SF1">
    <property type="entry name" value="FLAGELLAR ASSEMBLY PROTEIN FLIH"/>
    <property type="match status" value="1"/>
</dbReference>
<keyword evidence="5" id="KW-0813">Transport</keyword>
<evidence type="ECO:0000256" key="2">
    <source>
        <dbReference type="ARBA" id="ARBA00004496"/>
    </source>
</evidence>
<dbReference type="InterPro" id="IPR000563">
    <property type="entry name" value="Flag_FliH"/>
</dbReference>
<dbReference type="InterPro" id="IPR051472">
    <property type="entry name" value="T3SS_Stator/FliH"/>
</dbReference>
<reference evidence="12 13" key="1">
    <citation type="submission" date="2019-03" db="EMBL/GenBank/DDBJ databases">
        <title>Genomic Encyclopedia of Type Strains, Phase III (KMG-III): the genomes of soil and plant-associated and newly described type strains.</title>
        <authorList>
            <person name="Whitman W."/>
        </authorList>
    </citation>
    <scope>NUCLEOTIDE SEQUENCE [LARGE SCALE GENOMIC DNA]</scope>
    <source>
        <strain evidence="12 13">CECT 8976</strain>
    </source>
</reference>
<dbReference type="Proteomes" id="UP000295611">
    <property type="component" value="Unassembled WGS sequence"/>
</dbReference>
<dbReference type="GO" id="GO:0005829">
    <property type="term" value="C:cytosol"/>
    <property type="evidence" value="ECO:0007669"/>
    <property type="project" value="TreeGrafter"/>
</dbReference>
<dbReference type="EMBL" id="SNZP01000001">
    <property type="protein sequence ID" value="TDR82932.1"/>
    <property type="molecule type" value="Genomic_DNA"/>
</dbReference>
<gene>
    <name evidence="12" type="ORF">DFP86_101326</name>
</gene>
<dbReference type="GO" id="GO:0071973">
    <property type="term" value="P:bacterial-type flagellum-dependent cell motility"/>
    <property type="evidence" value="ECO:0007669"/>
    <property type="project" value="InterPro"/>
</dbReference>
<comment type="function">
    <text evidence="1">Needed for flagellar regrowth and assembly.</text>
</comment>
<proteinExistence type="inferred from homology"/>
<comment type="subcellular location">
    <subcellularLocation>
        <location evidence="2">Cytoplasm</location>
    </subcellularLocation>
</comment>
<keyword evidence="13" id="KW-1185">Reference proteome</keyword>
<dbReference type="OrthoDB" id="5296952at2"/>
<keyword evidence="12" id="KW-0282">Flagellum</keyword>
<evidence type="ECO:0000256" key="9">
    <source>
        <dbReference type="ARBA" id="ARBA00023225"/>
    </source>
</evidence>
<feature type="region of interest" description="Disordered" evidence="10">
    <location>
        <begin position="52"/>
        <end position="83"/>
    </location>
</feature>
<evidence type="ECO:0000313" key="13">
    <source>
        <dbReference type="Proteomes" id="UP000295611"/>
    </source>
</evidence>
<evidence type="ECO:0000256" key="7">
    <source>
        <dbReference type="ARBA" id="ARBA00022795"/>
    </source>
</evidence>
<dbReference type="PRINTS" id="PR01003">
    <property type="entry name" value="FLGFLIH"/>
</dbReference>
<comment type="similarity">
    <text evidence="3">Belongs to the FliH family.</text>
</comment>
<evidence type="ECO:0000259" key="11">
    <source>
        <dbReference type="Pfam" id="PF02108"/>
    </source>
</evidence>
<evidence type="ECO:0000256" key="5">
    <source>
        <dbReference type="ARBA" id="ARBA00022448"/>
    </source>
</evidence>
<evidence type="ECO:0000256" key="6">
    <source>
        <dbReference type="ARBA" id="ARBA00022490"/>
    </source>
</evidence>
<dbReference type="GO" id="GO:0003774">
    <property type="term" value="F:cytoskeletal motor activity"/>
    <property type="evidence" value="ECO:0007669"/>
    <property type="project" value="InterPro"/>
</dbReference>
<keyword evidence="12" id="KW-0969">Cilium</keyword>
<evidence type="ECO:0000256" key="1">
    <source>
        <dbReference type="ARBA" id="ARBA00003041"/>
    </source>
</evidence>
<dbReference type="GO" id="GO:0009288">
    <property type="term" value="C:bacterial-type flagellum"/>
    <property type="evidence" value="ECO:0007669"/>
    <property type="project" value="InterPro"/>
</dbReference>
<dbReference type="AlphaFoldDB" id="A0A4R7BF73"/>
<evidence type="ECO:0000256" key="8">
    <source>
        <dbReference type="ARBA" id="ARBA00022927"/>
    </source>
</evidence>
<evidence type="ECO:0000256" key="4">
    <source>
        <dbReference type="ARBA" id="ARBA00016507"/>
    </source>
</evidence>
<dbReference type="PANTHER" id="PTHR34982">
    <property type="entry name" value="YOP PROTEINS TRANSLOCATION PROTEIN L"/>
    <property type="match status" value="1"/>
</dbReference>
<keyword evidence="7" id="KW-1005">Bacterial flagellum biogenesis</keyword>
<keyword evidence="8" id="KW-0653">Protein transport</keyword>
<feature type="domain" description="Flagellar assembly protein FliH/Type III secretion system HrpE" evidence="11">
    <location>
        <begin position="137"/>
        <end position="259"/>
    </location>
</feature>
<keyword evidence="6" id="KW-0963">Cytoplasm</keyword>
<protein>
    <recommendedName>
        <fullName evidence="4">Flagellar assembly protein FliH</fullName>
    </recommendedName>
</protein>
<keyword evidence="9" id="KW-1006">Bacterial flagellum protein export</keyword>
<dbReference type="RefSeq" id="WP_133678247.1">
    <property type="nucleotide sequence ID" value="NZ_SNZP01000001.1"/>
</dbReference>
<organism evidence="12 13">
    <name type="scientific">Paludibacterium purpuratum</name>
    <dbReference type="NCBI Taxonomy" id="1144873"/>
    <lineage>
        <taxon>Bacteria</taxon>
        <taxon>Pseudomonadati</taxon>
        <taxon>Pseudomonadota</taxon>
        <taxon>Betaproteobacteria</taxon>
        <taxon>Neisseriales</taxon>
        <taxon>Chromobacteriaceae</taxon>
        <taxon>Paludibacterium</taxon>
    </lineage>
</organism>
<comment type="caution">
    <text evidence="12">The sequence shown here is derived from an EMBL/GenBank/DDBJ whole genome shotgun (WGS) entry which is preliminary data.</text>
</comment>
<evidence type="ECO:0000256" key="10">
    <source>
        <dbReference type="SAM" id="MobiDB-lite"/>
    </source>
</evidence>
<dbReference type="GO" id="GO:0015031">
    <property type="term" value="P:protein transport"/>
    <property type="evidence" value="ECO:0007669"/>
    <property type="project" value="UniProtKB-KW"/>
</dbReference>
<name>A0A4R7BF73_9NEIS</name>
<dbReference type="Pfam" id="PF02108">
    <property type="entry name" value="FliH"/>
    <property type="match status" value="1"/>
</dbReference>
<sequence>MKDLSNKGIIPADELSDWQSWSMGELQSGKLGEQKSAQPFDGLTAAQVEALTASLAPAETPMSIEPLPEPDEIETAPPAPQLGYPTAAELESIHQEAWQTGHDAGFAAGEAEGREWGQREGLAAGLAEAQQRFTEAWAPLEQLATGFSDALHALETQLSGDVLALAVKLAERLVAAHLAADPRAIEPLLRQALAALPATLAQGRLRVNPLDLGVARAFLQQERPETVWQWIEDASVPRGGCLVETPSLSQDLTHPARLAAMSRALGLAEETDDDDVDNV</sequence>
<accession>A0A4R7BF73</accession>
<feature type="region of interest" description="Disordered" evidence="10">
    <location>
        <begin position="1"/>
        <end position="21"/>
    </location>
</feature>